<feature type="domain" description="SLH" evidence="3">
    <location>
        <begin position="142"/>
        <end position="209"/>
    </location>
</feature>
<evidence type="ECO:0000256" key="2">
    <source>
        <dbReference type="SAM" id="SignalP"/>
    </source>
</evidence>
<dbReference type="InterPro" id="IPR001119">
    <property type="entry name" value="SLH_dom"/>
</dbReference>
<feature type="signal peptide" evidence="2">
    <location>
        <begin position="1"/>
        <end position="25"/>
    </location>
</feature>
<dbReference type="EMBL" id="RRCT01000004">
    <property type="protein sequence ID" value="RQW75460.1"/>
    <property type="molecule type" value="Genomic_DNA"/>
</dbReference>
<organism evidence="4 5">
    <name type="scientific">Lysinibacillus composti</name>
    <dbReference type="NCBI Taxonomy" id="720633"/>
    <lineage>
        <taxon>Bacteria</taxon>
        <taxon>Bacillati</taxon>
        <taxon>Bacillota</taxon>
        <taxon>Bacilli</taxon>
        <taxon>Bacillales</taxon>
        <taxon>Bacillaceae</taxon>
        <taxon>Lysinibacillus</taxon>
    </lineage>
</organism>
<evidence type="ECO:0000313" key="5">
    <source>
        <dbReference type="Proteomes" id="UP000274033"/>
    </source>
</evidence>
<gene>
    <name evidence="4" type="ORF">EBB45_06860</name>
</gene>
<dbReference type="Pfam" id="PF01832">
    <property type="entry name" value="Glucosaminidase"/>
    <property type="match status" value="1"/>
</dbReference>
<name>A0A3N9UH91_9BACI</name>
<dbReference type="InterPro" id="IPR051465">
    <property type="entry name" value="Cell_Envelope_Struct_Comp"/>
</dbReference>
<feature type="domain" description="SLH" evidence="3">
    <location>
        <begin position="20"/>
        <end position="77"/>
    </location>
</feature>
<dbReference type="PANTHER" id="PTHR43308:SF5">
    <property type="entry name" value="S-LAYER PROTEIN _ PEPTIDOGLYCAN ENDO-BETA-N-ACETYLGLUCOSAMINIDASE"/>
    <property type="match status" value="1"/>
</dbReference>
<dbReference type="PROSITE" id="PS51272">
    <property type="entry name" value="SLH"/>
    <property type="match status" value="3"/>
</dbReference>
<dbReference type="OrthoDB" id="9816557at2"/>
<evidence type="ECO:0000313" key="4">
    <source>
        <dbReference type="EMBL" id="RQW75460.1"/>
    </source>
</evidence>
<keyword evidence="4" id="KW-0223">Dioxygenase</keyword>
<keyword evidence="1 2" id="KW-0732">Signal</keyword>
<dbReference type="GO" id="GO:0051213">
    <property type="term" value="F:dioxygenase activity"/>
    <property type="evidence" value="ECO:0007669"/>
    <property type="project" value="UniProtKB-KW"/>
</dbReference>
<dbReference type="Proteomes" id="UP000274033">
    <property type="component" value="Unassembled WGS sequence"/>
</dbReference>
<dbReference type="AlphaFoldDB" id="A0A3N9UH91"/>
<protein>
    <submittedName>
        <fullName evidence="4">Benzene 1,2-dioxygenase</fullName>
    </submittedName>
</protein>
<keyword evidence="5" id="KW-1185">Reference proteome</keyword>
<dbReference type="PANTHER" id="PTHR43308">
    <property type="entry name" value="OUTER MEMBRANE PROTEIN ALPHA-RELATED"/>
    <property type="match status" value="1"/>
</dbReference>
<dbReference type="GO" id="GO:0004040">
    <property type="term" value="F:amidase activity"/>
    <property type="evidence" value="ECO:0007669"/>
    <property type="project" value="InterPro"/>
</dbReference>
<accession>A0A3N9UH91</accession>
<evidence type="ECO:0000256" key="1">
    <source>
        <dbReference type="ARBA" id="ARBA00022729"/>
    </source>
</evidence>
<evidence type="ECO:0000259" key="3">
    <source>
        <dbReference type="PROSITE" id="PS51272"/>
    </source>
</evidence>
<proteinExistence type="predicted"/>
<dbReference type="Gene3D" id="1.10.530.10">
    <property type="match status" value="1"/>
</dbReference>
<feature type="chain" id="PRO_5038400872" evidence="2">
    <location>
        <begin position="26"/>
        <end position="676"/>
    </location>
</feature>
<dbReference type="InterPro" id="IPR002901">
    <property type="entry name" value="MGlyc_endo_b_GlcNAc-like_dom"/>
</dbReference>
<dbReference type="RefSeq" id="WP_124763762.1">
    <property type="nucleotide sequence ID" value="NZ_JAFBDY010000003.1"/>
</dbReference>
<feature type="domain" description="SLH" evidence="3">
    <location>
        <begin position="78"/>
        <end position="141"/>
    </location>
</feature>
<comment type="caution">
    <text evidence="4">The sequence shown here is derived from an EMBL/GenBank/DDBJ whole genome shotgun (WGS) entry which is preliminary data.</text>
</comment>
<sequence>MFKKILGLVLAGSITLSIAVPQTFANDISNHQMKTELTYWANKGVILPDSKGNYNPNKMVTRGEFASYIARALELPTSTKYKFSDVKGSQLIREVQAAAGAGILSGYPDGTFRPNDKITRQQMAGMLYNALRYLDVPLEESAINFKDKDRIYYSFTKGVATSVHYDIIRGDSSFKDGIYFKPKDSATIGHAAAFLYRMYFKAEELKDNPVVDPEPPVVKPPVVTPPAVDTSFYVATISKGNITKNSTKYSSFEQANSAYGSSYNLVYQGDKIVKMSSGLAYAAKTTAKTTSVYATKDFKNQISYAAEGEEFKYIGTGINDNNQIYVIVKIADAVGYAKLADVTLVPTSLIEDQNDYSVSNGILSHKVYNQLTKKAGRYDVGPAPSFMVPGVKYYSHDGVHFYNSSNQLVGTYYPYFQFASVRQPSNYTADELNAIINSELAKRQAMGGDYVNATSTSKLIGLGPVMKEMEEKYHVNALFILAAAIHESNFGMSDKAHKINNLFGIAVYDHDVANAGTKYDSPADSVRAFVNNVLNVGYIPQGNYKAQGAVPGNKTTGINVNYASDPYWGAKIAGHMYRIDTANGNKEYGKGRLAMIVNNQYAVNVRTEPYVGATTLSYSYKVKNLGESGEFGYPVVIVDETTGTDGYIWYKVYSDAKAPADYVWVRSDNVNVLPGY</sequence>
<reference evidence="4 5" key="1">
    <citation type="journal article" date="2013" name="J. Microbiol.">
        <title>Lysinibacillus chungkukjangi sp. nov., isolated from Chungkukjang, Korean fermented soybean food.</title>
        <authorList>
            <person name="Kim S.J."/>
            <person name="Jang Y.H."/>
            <person name="Hamada M."/>
            <person name="Ahn J.H."/>
            <person name="Weon H.Y."/>
            <person name="Suzuki K."/>
            <person name="Whang K.S."/>
            <person name="Kwon S.W."/>
        </authorList>
    </citation>
    <scope>NUCLEOTIDE SEQUENCE [LARGE SCALE GENOMIC DNA]</scope>
    <source>
        <strain evidence="4 5">MCCC 1A12701</strain>
    </source>
</reference>
<keyword evidence="4" id="KW-0560">Oxidoreductase</keyword>
<dbReference type="Pfam" id="PF00395">
    <property type="entry name" value="SLH"/>
    <property type="match status" value="2"/>
</dbReference>